<sequence length="378" mass="43249">MPPVPFEWSPDYKRIIVSDSVWIWVLFALSVLNMILIIATGNMYVLITRMYYKKGKPLDWDQILCLAYGTAYIALMTIFLVLILRRVREVIFGINSVFQLAEELLRAYRPAEINEDDEYENPTGKDGVGAFTFVASFGLSACPFVLTWFLLFQNWDPLDQALEDLLPDSKYWSYTTILLAFAFRFICCFISLSQGSNLLSVGMVFASALLTNCLHCMVIQEIEDDQDYIDNYTKFCVAFKYLRSALDDIILVLFTASYWAIALAVWFCITGYDKVDFFLYITLFLGTGAGIIAIAAVFNYLREGLETAVDIVENRKSVVNMKVAVAKTRSMRRIAKQVLALQQVQVWYGPFYPITGEYFMEYVYALMGQVVDFLVGFQ</sequence>
<dbReference type="EMBL" id="CAXLJM020000111">
    <property type="protein sequence ID" value="CAL8136189.1"/>
    <property type="molecule type" value="Genomic_DNA"/>
</dbReference>
<evidence type="ECO:0000313" key="3">
    <source>
        <dbReference type="Proteomes" id="UP001642540"/>
    </source>
</evidence>
<feature type="transmembrane region" description="Helical" evidence="1">
    <location>
        <begin position="171"/>
        <end position="192"/>
    </location>
</feature>
<evidence type="ECO:0000313" key="2">
    <source>
        <dbReference type="EMBL" id="CAL8136189.1"/>
    </source>
</evidence>
<feature type="transmembrane region" description="Helical" evidence="1">
    <location>
        <begin position="21"/>
        <end position="46"/>
    </location>
</feature>
<evidence type="ECO:0008006" key="4">
    <source>
        <dbReference type="Google" id="ProtNLM"/>
    </source>
</evidence>
<feature type="transmembrane region" description="Helical" evidence="1">
    <location>
        <begin position="66"/>
        <end position="84"/>
    </location>
</feature>
<evidence type="ECO:0000256" key="1">
    <source>
        <dbReference type="SAM" id="Phobius"/>
    </source>
</evidence>
<name>A0ABP1RUP0_9HEXA</name>
<feature type="transmembrane region" description="Helical" evidence="1">
    <location>
        <begin position="278"/>
        <end position="301"/>
    </location>
</feature>
<keyword evidence="1" id="KW-1133">Transmembrane helix</keyword>
<feature type="transmembrane region" description="Helical" evidence="1">
    <location>
        <begin position="128"/>
        <end position="151"/>
    </location>
</feature>
<gene>
    <name evidence="2" type="ORF">ODALV1_LOCUS26325</name>
</gene>
<dbReference type="Proteomes" id="UP001642540">
    <property type="component" value="Unassembled WGS sequence"/>
</dbReference>
<accession>A0ABP1RUP0</accession>
<protein>
    <recommendedName>
        <fullName evidence="4">Gustatory receptor</fullName>
    </recommendedName>
</protein>
<comment type="caution">
    <text evidence="2">The sequence shown here is derived from an EMBL/GenBank/DDBJ whole genome shotgun (WGS) entry which is preliminary data.</text>
</comment>
<keyword evidence="3" id="KW-1185">Reference proteome</keyword>
<organism evidence="2 3">
    <name type="scientific">Orchesella dallaii</name>
    <dbReference type="NCBI Taxonomy" id="48710"/>
    <lineage>
        <taxon>Eukaryota</taxon>
        <taxon>Metazoa</taxon>
        <taxon>Ecdysozoa</taxon>
        <taxon>Arthropoda</taxon>
        <taxon>Hexapoda</taxon>
        <taxon>Collembola</taxon>
        <taxon>Entomobryomorpha</taxon>
        <taxon>Entomobryoidea</taxon>
        <taxon>Orchesellidae</taxon>
        <taxon>Orchesellinae</taxon>
        <taxon>Orchesella</taxon>
    </lineage>
</organism>
<reference evidence="2 3" key="1">
    <citation type="submission" date="2024-08" db="EMBL/GenBank/DDBJ databases">
        <authorList>
            <person name="Cucini C."/>
            <person name="Frati F."/>
        </authorList>
    </citation>
    <scope>NUCLEOTIDE SEQUENCE [LARGE SCALE GENOMIC DNA]</scope>
</reference>
<keyword evidence="1" id="KW-0472">Membrane</keyword>
<keyword evidence="1" id="KW-0812">Transmembrane</keyword>
<feature type="transmembrane region" description="Helical" evidence="1">
    <location>
        <begin position="249"/>
        <end position="272"/>
    </location>
</feature>
<proteinExistence type="predicted"/>